<feature type="domain" description="Helicase HerA barrel" evidence="6">
    <location>
        <begin position="7"/>
        <end position="93"/>
    </location>
</feature>
<accession>A0A429G5F2</accession>
<protein>
    <submittedName>
        <fullName evidence="7">ATP-binding protein</fullName>
    </submittedName>
</protein>
<dbReference type="Pfam" id="PF01935">
    <property type="entry name" value="DUF87"/>
    <property type="match status" value="1"/>
</dbReference>
<keyword evidence="7" id="KW-0547">Nucleotide-binding</keyword>
<evidence type="ECO:0000256" key="3">
    <source>
        <dbReference type="ARBA" id="ARBA00048954"/>
    </source>
</evidence>
<dbReference type="InterPro" id="IPR008571">
    <property type="entry name" value="HerA-like"/>
</dbReference>
<gene>
    <name evidence="7" type="ORF">D9Q81_04455</name>
</gene>
<dbReference type="Gene3D" id="3.40.50.300">
    <property type="entry name" value="P-loop containing nucleotide triphosphate hydrolases"/>
    <property type="match status" value="2"/>
</dbReference>
<dbReference type="OMA" id="NKLCSRH"/>
<name>A0A429G5F2_9CREN</name>
<comment type="catalytic activity">
    <reaction evidence="4">
        <text>ATP + H2O = ADP + phosphate + H(+)</text>
        <dbReference type="Rhea" id="RHEA:13065"/>
        <dbReference type="ChEBI" id="CHEBI:15377"/>
        <dbReference type="ChEBI" id="CHEBI:15378"/>
        <dbReference type="ChEBI" id="CHEBI:30616"/>
        <dbReference type="ChEBI" id="CHEBI:43474"/>
        <dbReference type="ChEBI" id="CHEBI:456216"/>
        <dbReference type="EC" id="5.6.2.4"/>
    </reaction>
</comment>
<dbReference type="RefSeq" id="WP_012308685.1">
    <property type="nucleotide sequence ID" value="NC_010482.1"/>
</dbReference>
<comment type="catalytic activity">
    <reaction evidence="2">
        <text>Couples ATP hydrolysis with the unwinding of duplex DNA by translocating in the 3'-5' direction.</text>
        <dbReference type="EC" id="5.6.2.4"/>
    </reaction>
</comment>
<evidence type="ECO:0000313" key="7">
    <source>
        <dbReference type="EMBL" id="RSN69050.1"/>
    </source>
</evidence>
<dbReference type="GO" id="GO:0005524">
    <property type="term" value="F:ATP binding"/>
    <property type="evidence" value="ECO:0007669"/>
    <property type="project" value="UniProtKB-KW"/>
</dbReference>
<dbReference type="InterPro" id="IPR002789">
    <property type="entry name" value="HerA_central"/>
</dbReference>
<dbReference type="Proteomes" id="UP000278149">
    <property type="component" value="Unassembled WGS sequence"/>
</dbReference>
<dbReference type="SUPFAM" id="SSF52540">
    <property type="entry name" value="P-loop containing nucleoside triphosphate hydrolases"/>
    <property type="match status" value="1"/>
</dbReference>
<evidence type="ECO:0000259" key="5">
    <source>
        <dbReference type="Pfam" id="PF01935"/>
    </source>
</evidence>
<comment type="caution">
    <text evidence="7">The sequence shown here is derived from an EMBL/GenBank/DDBJ whole genome shotgun (WGS) entry which is preliminary data.</text>
</comment>
<evidence type="ECO:0000259" key="6">
    <source>
        <dbReference type="Pfam" id="PF09378"/>
    </source>
</evidence>
<reference evidence="7 8" key="1">
    <citation type="submission" date="2018-10" db="EMBL/GenBank/DDBJ databases">
        <title>Co-occurring genomic capacity for anaerobic methane metabolism and dissimilatory sulfite reduction discovered in the Korarchaeota.</title>
        <authorList>
            <person name="Mckay L.J."/>
            <person name="Dlakic M."/>
            <person name="Fields M.W."/>
            <person name="Delmont T.O."/>
            <person name="Eren A.M."/>
            <person name="Jay Z.J."/>
            <person name="Klingelsmith K.B."/>
            <person name="Rusch D.B."/>
            <person name="Inskeep W.P."/>
        </authorList>
    </citation>
    <scope>NUCLEOTIDE SEQUENCE [LARGE SCALE GENOMIC DNA]</scope>
    <source>
        <strain evidence="7 8">WS</strain>
    </source>
</reference>
<dbReference type="PANTHER" id="PTHR42957:SF1">
    <property type="entry name" value="HELICASE MJ1565-RELATED"/>
    <property type="match status" value="1"/>
</dbReference>
<dbReference type="InterPro" id="IPR018538">
    <property type="entry name" value="HerA_barrel_dom"/>
</dbReference>
<dbReference type="EMBL" id="RCOR01000022">
    <property type="protein sequence ID" value="RSN69050.1"/>
    <property type="molecule type" value="Genomic_DNA"/>
</dbReference>
<evidence type="ECO:0000256" key="1">
    <source>
        <dbReference type="ARBA" id="ARBA00007816"/>
    </source>
</evidence>
<organism evidence="7 8">
    <name type="scientific">Candidatus Korarchaeum cryptofilum</name>
    <dbReference type="NCBI Taxonomy" id="498846"/>
    <lineage>
        <taxon>Archaea</taxon>
        <taxon>Thermoproteota</taxon>
        <taxon>Candidatus Korarchaeia</taxon>
        <taxon>Candidatus Korarchaeales</taxon>
        <taxon>Candidatus Korarchaeaceae</taxon>
        <taxon>Candidatus Korarchaeum</taxon>
    </lineage>
</organism>
<dbReference type="PANTHER" id="PTHR42957">
    <property type="entry name" value="HELICASE MJ1565-RELATED"/>
    <property type="match status" value="1"/>
</dbReference>
<keyword evidence="7" id="KW-0067">ATP-binding</keyword>
<dbReference type="GO" id="GO:0043139">
    <property type="term" value="F:5'-3' DNA helicase activity"/>
    <property type="evidence" value="ECO:0007669"/>
    <property type="project" value="UniProtKB-EC"/>
</dbReference>
<dbReference type="InterPro" id="IPR027417">
    <property type="entry name" value="P-loop_NTPase"/>
</dbReference>
<comment type="catalytic activity">
    <reaction evidence="3">
        <text>ATP + H2O = ADP + phosphate + H(+)</text>
        <dbReference type="Rhea" id="RHEA:13065"/>
        <dbReference type="ChEBI" id="CHEBI:15377"/>
        <dbReference type="ChEBI" id="CHEBI:15378"/>
        <dbReference type="ChEBI" id="CHEBI:30616"/>
        <dbReference type="ChEBI" id="CHEBI:43474"/>
        <dbReference type="ChEBI" id="CHEBI:456216"/>
        <dbReference type="EC" id="5.6.2.3"/>
    </reaction>
</comment>
<comment type="similarity">
    <text evidence="1">Belongs to the HerA family.</text>
</comment>
<dbReference type="AlphaFoldDB" id="A0A429G5F2"/>
<proteinExistence type="inferred from homology"/>
<evidence type="ECO:0000256" key="2">
    <source>
        <dbReference type="ARBA" id="ARBA00034617"/>
    </source>
</evidence>
<evidence type="ECO:0000256" key="4">
    <source>
        <dbReference type="ARBA" id="ARBA00048988"/>
    </source>
</evidence>
<evidence type="ECO:0000313" key="8">
    <source>
        <dbReference type="Proteomes" id="UP000278149"/>
    </source>
</evidence>
<dbReference type="Pfam" id="PF09378">
    <property type="entry name" value="HAS-barrel"/>
    <property type="match status" value="1"/>
</dbReference>
<dbReference type="GO" id="GO:0043138">
    <property type="term" value="F:3'-5' DNA helicase activity"/>
    <property type="evidence" value="ECO:0007669"/>
    <property type="project" value="UniProtKB-EC"/>
</dbReference>
<feature type="domain" description="Helicase HerA central" evidence="5">
    <location>
        <begin position="131"/>
        <end position="360"/>
    </location>
</feature>
<sequence>MGSDSLGKVAPGTTPLSVQMVAYEGVIPRVGEYVILEDGDVRVLGMITDVIMGASELEREDLLQANYYDKILKLIERPSNWIKASIKMIGVLDGSNISGTPKIPVSPAADVKRAPTNILTEIFKPNDGDGIRIGSLMTRDDVDVYLDPDEILSRHLAILAVTGAGKSNTVAVILEEILRLGGVALLFDVHSEYSNMSLDCDGCYVETIQPEIDPLTLSIDEVAKLIGISYESAAKMYIFLKRAHKNAKNLLMREELGDYIRRAGIDGDPQDLLAGIHAIVKLSADEEGGSDDENLLRYEYRDRESILSLLARLEHVRERYSRVLVSRAGEIVDHLNYGKLVVVDLGQLDTELTDIVVGKTLLTLLDRAKKRRMGSDVWMPIPVLSVIEEAHILVPSMMDTYTNYAASKIAREGRKFGIGLCLVSQRPKGINTDILSQMVNKIILRVIEPEDQAYIRRATEFLSEDMVKYLPSLDIGEAVVVGPMLKIPALIKVRLSKAKRRGESLKARELWKRGIERKDFRDDYYSAIGD</sequence>